<feature type="non-terminal residue" evidence="1">
    <location>
        <position position="1"/>
    </location>
</feature>
<name>A0ACA9S765_9GLOM</name>
<proteinExistence type="predicted"/>
<organism evidence="1 2">
    <name type="scientific">Racocetra persica</name>
    <dbReference type="NCBI Taxonomy" id="160502"/>
    <lineage>
        <taxon>Eukaryota</taxon>
        <taxon>Fungi</taxon>
        <taxon>Fungi incertae sedis</taxon>
        <taxon>Mucoromycota</taxon>
        <taxon>Glomeromycotina</taxon>
        <taxon>Glomeromycetes</taxon>
        <taxon>Diversisporales</taxon>
        <taxon>Gigasporaceae</taxon>
        <taxon>Racocetra</taxon>
    </lineage>
</organism>
<comment type="caution">
    <text evidence="1">The sequence shown here is derived from an EMBL/GenBank/DDBJ whole genome shotgun (WGS) entry which is preliminary data.</text>
</comment>
<gene>
    <name evidence="1" type="ORF">RPERSI_LOCUS27786</name>
</gene>
<keyword evidence="2" id="KW-1185">Reference proteome</keyword>
<dbReference type="Proteomes" id="UP000789920">
    <property type="component" value="Unassembled WGS sequence"/>
</dbReference>
<evidence type="ECO:0000313" key="2">
    <source>
        <dbReference type="Proteomes" id="UP000789920"/>
    </source>
</evidence>
<reference evidence="1" key="1">
    <citation type="submission" date="2021-06" db="EMBL/GenBank/DDBJ databases">
        <authorList>
            <person name="Kallberg Y."/>
            <person name="Tangrot J."/>
            <person name="Rosling A."/>
        </authorList>
    </citation>
    <scope>NUCLEOTIDE SEQUENCE</scope>
    <source>
        <strain evidence="1">MA461A</strain>
    </source>
</reference>
<dbReference type="EMBL" id="CAJVQC010099002">
    <property type="protein sequence ID" value="CAG8830362.1"/>
    <property type="molecule type" value="Genomic_DNA"/>
</dbReference>
<feature type="non-terminal residue" evidence="1">
    <location>
        <position position="175"/>
    </location>
</feature>
<protein>
    <submittedName>
        <fullName evidence="1">1054_t:CDS:1</fullName>
    </submittedName>
</protein>
<accession>A0ACA9S765</accession>
<sequence>EHTFPCTKIIIMGSKQSTPAEMVIYNESPIRFSHGLVNKLQQELQKERSRKTQPTVGKTTEPILPEDIEDIVQTRVERELNRIRERDEEIQRRIEVELVKRRAFIDDHGLNAIVTEQDIEELILRVERKYENKVPTELIEQQRAIISCYKNNSTHTLDCWEEVQQFKRKVQDAVR</sequence>
<evidence type="ECO:0000313" key="1">
    <source>
        <dbReference type="EMBL" id="CAG8830362.1"/>
    </source>
</evidence>